<organism evidence="1 2">
    <name type="scientific">Fusobacterium hominis</name>
    <dbReference type="NCBI Taxonomy" id="2764326"/>
    <lineage>
        <taxon>Bacteria</taxon>
        <taxon>Fusobacteriati</taxon>
        <taxon>Fusobacteriota</taxon>
        <taxon>Fusobacteriia</taxon>
        <taxon>Fusobacteriales</taxon>
        <taxon>Fusobacteriaceae</taxon>
        <taxon>Fusobacterium</taxon>
    </lineage>
</organism>
<dbReference type="InterPro" id="IPR011049">
    <property type="entry name" value="Serralysin-like_metalloprot_C"/>
</dbReference>
<dbReference type="Gene3D" id="2.150.10.10">
    <property type="entry name" value="Serralysin-like metalloprotease, C-terminal"/>
    <property type="match status" value="1"/>
</dbReference>
<accession>A0A7G9GUD1</accession>
<dbReference type="Proteomes" id="UP000515913">
    <property type="component" value="Chromosome"/>
</dbReference>
<evidence type="ECO:0000313" key="1">
    <source>
        <dbReference type="EMBL" id="QNM14413.1"/>
    </source>
</evidence>
<gene>
    <name evidence="1" type="ORF">H9Q81_05325</name>
</gene>
<dbReference type="AlphaFoldDB" id="A0A7G9GUD1"/>
<dbReference type="RefSeq" id="WP_187422610.1">
    <property type="nucleotide sequence ID" value="NZ_CP060637.1"/>
</dbReference>
<proteinExistence type="predicted"/>
<dbReference type="KEGG" id="fho:H9Q81_05325"/>
<protein>
    <submittedName>
        <fullName evidence="1">Uncharacterized protein</fullName>
    </submittedName>
</protein>
<sequence length="107" mass="11969">MLLDITLTISKFNNEQNHDLENGIVSIGNSDSLYRRLCNVAGGIDAHDAANIAQLDYINNDLNTKIATNKDNIDSNSSNIKKHHTQINNNTIEIENLKKIIKNLQII</sequence>
<dbReference type="EMBL" id="CP060637">
    <property type="protein sequence ID" value="QNM14413.1"/>
    <property type="molecule type" value="Genomic_DNA"/>
</dbReference>
<keyword evidence="2" id="KW-1185">Reference proteome</keyword>
<name>A0A7G9GUD1_9FUSO</name>
<reference evidence="1 2" key="1">
    <citation type="submission" date="2020-08" db="EMBL/GenBank/DDBJ databases">
        <authorList>
            <person name="Liu C."/>
            <person name="Sun Q."/>
        </authorList>
    </citation>
    <scope>NUCLEOTIDE SEQUENCE [LARGE SCALE GENOMIC DNA]</scope>
    <source>
        <strain evidence="1 2">NSJ-57</strain>
    </source>
</reference>
<evidence type="ECO:0000313" key="2">
    <source>
        <dbReference type="Proteomes" id="UP000515913"/>
    </source>
</evidence>
<dbReference type="SUPFAM" id="SSF101967">
    <property type="entry name" value="Adhesin YadA, collagen-binding domain"/>
    <property type="match status" value="1"/>
</dbReference>